<dbReference type="SUPFAM" id="SSF56601">
    <property type="entry name" value="beta-lactamase/transpeptidase-like"/>
    <property type="match status" value="1"/>
</dbReference>
<dbReference type="EC" id="2.4.99.28" evidence="14"/>
<dbReference type="HOGENOM" id="CLU_006354_2_4_0"/>
<evidence type="ECO:0000256" key="1">
    <source>
        <dbReference type="ARBA" id="ARBA00004370"/>
    </source>
</evidence>
<dbReference type="GO" id="GO:0004180">
    <property type="term" value="F:carboxypeptidase activity"/>
    <property type="evidence" value="ECO:0007669"/>
    <property type="project" value="UniProtKB-KW"/>
</dbReference>
<dbReference type="GO" id="GO:0008658">
    <property type="term" value="F:penicillin binding"/>
    <property type="evidence" value="ECO:0007669"/>
    <property type="project" value="InterPro"/>
</dbReference>
<dbReference type="InterPro" id="IPR001264">
    <property type="entry name" value="Glyco_trans_51"/>
</dbReference>
<sequence length="614" mass="69260">MMLAIEIEQKYRKLLPNKEAAKKKIFELYANQYYWGHGAYGLRSAAKVYFGKEVEQLDLGECAMLAGILQRPNSHSPLRNPEQAKKRQKHVLDRMVAEGFISPEQAEIAYQKPFEKQQLPERQINKAPYFVEYVRQYLEEQYGYRVYQEGLEVYTSVDLRLQNKAEELLQKHLRNLQKRYGFKLYDRDDSPEKRQERIADFRELEWRKPPKKGDLIHGIVKEVRVDAIIVQMGEYTGVISTKEPSKLVKADDIILVNVKDVDEAKQTAQLTLDLEPIVEGALMAIDPRNGHVLAMVGGYDFYRSKFNRATQALRQPGSSFKPFVYLTALERGFTPASVINDAPYEVVLDKQRGTTWAPKNFSANFKGPVTLRQALANSLNVISAKLIMQVGPRAVVDTARKLGITSYLNAYPSLALGASDVYLEEIVSAYCAFANRGYHVEPVFVTKVLDHDGNVLEENVPRARQVIPEDINYLMVSMMKGVVEEGTAEAAKELGRPLAGKTGTTNDSTDAWFIGYSPSVVAGVWVGYDENRKSLGPKETGGKVALPIWIDLMREAHKDLPIEDFPVPSGISVVEIDAKTGLLAAQGCGETIRESFRKGTEPREYCYQYRGPLM</sequence>
<dbReference type="PANTHER" id="PTHR32282">
    <property type="entry name" value="BINDING PROTEIN TRANSPEPTIDASE, PUTATIVE-RELATED"/>
    <property type="match status" value="1"/>
</dbReference>
<dbReference type="GO" id="GO:0016020">
    <property type="term" value="C:membrane"/>
    <property type="evidence" value="ECO:0007669"/>
    <property type="project" value="UniProtKB-SubCell"/>
</dbReference>
<evidence type="ECO:0000259" key="16">
    <source>
        <dbReference type="PROSITE" id="PS50126"/>
    </source>
</evidence>
<gene>
    <name evidence="17" type="ORF">U14_05308</name>
</gene>
<evidence type="ECO:0000313" key="17">
    <source>
        <dbReference type="EMBL" id="GAK54031.1"/>
    </source>
</evidence>
<evidence type="ECO:0000256" key="4">
    <source>
        <dbReference type="ARBA" id="ARBA00022676"/>
    </source>
</evidence>
<evidence type="ECO:0000256" key="5">
    <source>
        <dbReference type="ARBA" id="ARBA00022679"/>
    </source>
</evidence>
<keyword evidence="11" id="KW-0472">Membrane</keyword>
<dbReference type="Pfam" id="PF00905">
    <property type="entry name" value="Transpeptidase"/>
    <property type="match status" value="1"/>
</dbReference>
<dbReference type="GO" id="GO:0030288">
    <property type="term" value="C:outer membrane-bounded periplasmic space"/>
    <property type="evidence" value="ECO:0007669"/>
    <property type="project" value="TreeGrafter"/>
</dbReference>
<protein>
    <recommendedName>
        <fullName evidence="14">peptidoglycan glycosyltransferase</fullName>
        <ecNumber evidence="14">2.4.99.28</ecNumber>
    </recommendedName>
</protein>
<keyword evidence="18" id="KW-1185">Reference proteome</keyword>
<evidence type="ECO:0000256" key="10">
    <source>
        <dbReference type="ARBA" id="ARBA00022989"/>
    </source>
</evidence>
<evidence type="ECO:0000256" key="2">
    <source>
        <dbReference type="ARBA" id="ARBA00022645"/>
    </source>
</evidence>
<dbReference type="GO" id="GO:0003676">
    <property type="term" value="F:nucleic acid binding"/>
    <property type="evidence" value="ECO:0007669"/>
    <property type="project" value="InterPro"/>
</dbReference>
<evidence type="ECO:0000256" key="12">
    <source>
        <dbReference type="ARBA" id="ARBA00023268"/>
    </source>
</evidence>
<evidence type="ECO:0000256" key="6">
    <source>
        <dbReference type="ARBA" id="ARBA00022692"/>
    </source>
</evidence>
<keyword evidence="7" id="KW-0378">Hydrolase</keyword>
<dbReference type="GO" id="GO:0071555">
    <property type="term" value="P:cell wall organization"/>
    <property type="evidence" value="ECO:0007669"/>
    <property type="project" value="UniProtKB-KW"/>
</dbReference>
<keyword evidence="6" id="KW-0812">Transmembrane</keyword>
<dbReference type="SUPFAM" id="SSF53955">
    <property type="entry name" value="Lysozyme-like"/>
    <property type="match status" value="1"/>
</dbReference>
<dbReference type="InterPro" id="IPR001460">
    <property type="entry name" value="PCN-bd_Tpept"/>
</dbReference>
<keyword evidence="4" id="KW-0328">Glycosyltransferase</keyword>
<dbReference type="InterPro" id="IPR003029">
    <property type="entry name" value="S1_domain"/>
</dbReference>
<keyword evidence="2" id="KW-0121">Carboxypeptidase</keyword>
<dbReference type="GO" id="GO:0006508">
    <property type="term" value="P:proteolysis"/>
    <property type="evidence" value="ECO:0007669"/>
    <property type="project" value="UniProtKB-KW"/>
</dbReference>
<name>A0A081BRK0_9BACT</name>
<evidence type="ECO:0000256" key="11">
    <source>
        <dbReference type="ARBA" id="ARBA00023136"/>
    </source>
</evidence>
<evidence type="ECO:0000313" key="18">
    <source>
        <dbReference type="Proteomes" id="UP000030700"/>
    </source>
</evidence>
<dbReference type="SUPFAM" id="SSF50249">
    <property type="entry name" value="Nucleic acid-binding proteins"/>
    <property type="match status" value="1"/>
</dbReference>
<dbReference type="PANTHER" id="PTHR32282:SF27">
    <property type="entry name" value="PENICILLIN-BINDING PROTEIN 1A"/>
    <property type="match status" value="1"/>
</dbReference>
<keyword evidence="10" id="KW-1133">Transmembrane helix</keyword>
<feature type="domain" description="S1 motif" evidence="16">
    <location>
        <begin position="213"/>
        <end position="273"/>
    </location>
</feature>
<accession>A0A081BRK0</accession>
<dbReference type="InterPro" id="IPR050396">
    <property type="entry name" value="Glycosyltr_51/Transpeptidase"/>
</dbReference>
<dbReference type="PROSITE" id="PS50126">
    <property type="entry name" value="S1"/>
    <property type="match status" value="1"/>
</dbReference>
<keyword evidence="12" id="KW-0511">Multifunctional enzyme</keyword>
<dbReference type="GO" id="GO:0008955">
    <property type="term" value="F:peptidoglycan glycosyltransferase activity"/>
    <property type="evidence" value="ECO:0007669"/>
    <property type="project" value="UniProtKB-EC"/>
</dbReference>
<dbReference type="InterPro" id="IPR036950">
    <property type="entry name" value="PBP_transglycosylase"/>
</dbReference>
<dbReference type="AlphaFoldDB" id="A0A081BRK0"/>
<keyword evidence="9" id="KW-0573">Peptidoglycan synthesis</keyword>
<evidence type="ECO:0000256" key="8">
    <source>
        <dbReference type="ARBA" id="ARBA00022960"/>
    </source>
</evidence>
<evidence type="ECO:0000256" key="3">
    <source>
        <dbReference type="ARBA" id="ARBA00022670"/>
    </source>
</evidence>
<organism evidence="17">
    <name type="scientific">Candidatus Moduliflexus flocculans</name>
    <dbReference type="NCBI Taxonomy" id="1499966"/>
    <lineage>
        <taxon>Bacteria</taxon>
        <taxon>Candidatus Moduliflexota</taxon>
        <taxon>Candidatus Moduliflexia</taxon>
        <taxon>Candidatus Moduliflexales</taxon>
        <taxon>Candidatus Moduliflexaceae</taxon>
    </lineage>
</organism>
<dbReference type="Pfam" id="PF00912">
    <property type="entry name" value="Transgly"/>
    <property type="match status" value="1"/>
</dbReference>
<dbReference type="Gene3D" id="1.10.3810.10">
    <property type="entry name" value="Biosynthetic peptidoglycan transglycosylase-like"/>
    <property type="match status" value="1"/>
</dbReference>
<evidence type="ECO:0000256" key="9">
    <source>
        <dbReference type="ARBA" id="ARBA00022984"/>
    </source>
</evidence>
<comment type="catalytic activity">
    <reaction evidence="15">
        <text>[GlcNAc-(1-&gt;4)-Mur2Ac(oyl-L-Ala-gamma-D-Glu-L-Lys-D-Ala-D-Ala)](n)-di-trans,octa-cis-undecaprenyl diphosphate + beta-D-GlcNAc-(1-&gt;4)-Mur2Ac(oyl-L-Ala-gamma-D-Glu-L-Lys-D-Ala-D-Ala)-di-trans,octa-cis-undecaprenyl diphosphate = [GlcNAc-(1-&gt;4)-Mur2Ac(oyl-L-Ala-gamma-D-Glu-L-Lys-D-Ala-D-Ala)](n+1)-di-trans,octa-cis-undecaprenyl diphosphate + di-trans,octa-cis-undecaprenyl diphosphate + H(+)</text>
        <dbReference type="Rhea" id="RHEA:23708"/>
        <dbReference type="Rhea" id="RHEA-COMP:9602"/>
        <dbReference type="Rhea" id="RHEA-COMP:9603"/>
        <dbReference type="ChEBI" id="CHEBI:15378"/>
        <dbReference type="ChEBI" id="CHEBI:58405"/>
        <dbReference type="ChEBI" id="CHEBI:60033"/>
        <dbReference type="ChEBI" id="CHEBI:78435"/>
        <dbReference type="EC" id="2.4.99.28"/>
    </reaction>
</comment>
<dbReference type="GO" id="GO:0008360">
    <property type="term" value="P:regulation of cell shape"/>
    <property type="evidence" value="ECO:0007669"/>
    <property type="project" value="UniProtKB-KW"/>
</dbReference>
<keyword evidence="13" id="KW-0961">Cell wall biogenesis/degradation</keyword>
<dbReference type="InterPro" id="IPR012338">
    <property type="entry name" value="Beta-lactam/transpept-like"/>
</dbReference>
<comment type="subcellular location">
    <subcellularLocation>
        <location evidence="1">Membrane</location>
    </subcellularLocation>
</comment>
<dbReference type="STRING" id="1499966.U14_05308"/>
<evidence type="ECO:0000256" key="14">
    <source>
        <dbReference type="ARBA" id="ARBA00044770"/>
    </source>
</evidence>
<evidence type="ECO:0000256" key="15">
    <source>
        <dbReference type="ARBA" id="ARBA00049902"/>
    </source>
</evidence>
<evidence type="ECO:0000256" key="13">
    <source>
        <dbReference type="ARBA" id="ARBA00023316"/>
    </source>
</evidence>
<dbReference type="NCBIfam" id="TIGR02074">
    <property type="entry name" value="PBP_1a_fam"/>
    <property type="match status" value="1"/>
</dbReference>
<keyword evidence="5" id="KW-0808">Transferase</keyword>
<keyword evidence="8" id="KW-0133">Cell shape</keyword>
<dbReference type="EMBL" id="DF820460">
    <property type="protein sequence ID" value="GAK54031.1"/>
    <property type="molecule type" value="Genomic_DNA"/>
</dbReference>
<dbReference type="InterPro" id="IPR012340">
    <property type="entry name" value="NA-bd_OB-fold"/>
</dbReference>
<evidence type="ECO:0000256" key="7">
    <source>
        <dbReference type="ARBA" id="ARBA00022801"/>
    </source>
</evidence>
<dbReference type="Proteomes" id="UP000030700">
    <property type="component" value="Unassembled WGS sequence"/>
</dbReference>
<dbReference type="GO" id="GO:0009252">
    <property type="term" value="P:peptidoglycan biosynthetic process"/>
    <property type="evidence" value="ECO:0007669"/>
    <property type="project" value="UniProtKB-KW"/>
</dbReference>
<reference evidence="17" key="1">
    <citation type="journal article" date="2015" name="PeerJ">
        <title>First genomic representation of candidate bacterial phylum KSB3 points to enhanced environmental sensing as a trigger of wastewater bulking.</title>
        <authorList>
            <person name="Sekiguchi Y."/>
            <person name="Ohashi A."/>
            <person name="Parks D.H."/>
            <person name="Yamauchi T."/>
            <person name="Tyson G.W."/>
            <person name="Hugenholtz P."/>
        </authorList>
    </citation>
    <scope>NUCLEOTIDE SEQUENCE [LARGE SCALE GENOMIC DNA]</scope>
</reference>
<dbReference type="Gene3D" id="3.40.710.10">
    <property type="entry name" value="DD-peptidase/beta-lactamase superfamily"/>
    <property type="match status" value="2"/>
</dbReference>
<dbReference type="InterPro" id="IPR023346">
    <property type="entry name" value="Lysozyme-like_dom_sf"/>
</dbReference>
<keyword evidence="3" id="KW-0645">Protease</keyword>
<proteinExistence type="predicted"/>